<gene>
    <name evidence="2" type="ORF">Ae201684_009506</name>
</gene>
<keyword evidence="3" id="KW-1185">Reference proteome</keyword>
<feature type="compositionally biased region" description="Basic and acidic residues" evidence="1">
    <location>
        <begin position="198"/>
        <end position="208"/>
    </location>
</feature>
<dbReference type="VEuPathDB" id="FungiDB:AeMF1_019463"/>
<dbReference type="GO" id="GO:0003918">
    <property type="term" value="F:DNA topoisomerase type II (double strand cut, ATP-hydrolyzing) activity"/>
    <property type="evidence" value="ECO:0007669"/>
    <property type="project" value="InterPro"/>
</dbReference>
<feature type="region of interest" description="Disordered" evidence="1">
    <location>
        <begin position="133"/>
        <end position="175"/>
    </location>
</feature>
<name>A0A6G0X195_9STRA</name>
<dbReference type="GO" id="GO:0005524">
    <property type="term" value="F:ATP binding"/>
    <property type="evidence" value="ECO:0007669"/>
    <property type="project" value="InterPro"/>
</dbReference>
<dbReference type="SUPFAM" id="SSF56719">
    <property type="entry name" value="Type II DNA topoisomerase"/>
    <property type="match status" value="1"/>
</dbReference>
<feature type="region of interest" description="Disordered" evidence="1">
    <location>
        <begin position="198"/>
        <end position="228"/>
    </location>
</feature>
<accession>A0A6G0X195</accession>
<reference evidence="2 3" key="1">
    <citation type="submission" date="2019-07" db="EMBL/GenBank/DDBJ databases">
        <title>Genomics analysis of Aphanomyces spp. identifies a new class of oomycete effector associated with host adaptation.</title>
        <authorList>
            <person name="Gaulin E."/>
        </authorList>
    </citation>
    <scope>NUCLEOTIDE SEQUENCE [LARGE SCALE GENOMIC DNA]</scope>
    <source>
        <strain evidence="2 3">ATCC 201684</strain>
    </source>
</reference>
<comment type="caution">
    <text evidence="2">The sequence shown here is derived from an EMBL/GenBank/DDBJ whole genome shotgun (WGS) entry which is preliminary data.</text>
</comment>
<feature type="compositionally biased region" description="Acidic residues" evidence="1">
    <location>
        <begin position="138"/>
        <end position="148"/>
    </location>
</feature>
<sequence length="458" mass="49919">MSNSQDAPVEGLATGEAPPVAVEAEMSAASWRKYLTETNLLISADMASSGRSVGAGTFAHALLTPELPTPQPFKSQYPDGTDGNGGRLRVPPPTAPITSAYKACRCHKKKCGTCYNCIERHCTCKRGRTKRLKTSNESDNEEEDEPMKEEEPKDEKARKRTPRGKKLPPSSIKGCTCHRKKCEKCRNCIQRHCKCDGKNADTSEHGGDSDGGGGSNDVDEEKSIVKPSNRKRKQVSSCICPRKKCDTCQNCIARHCQCPPPESDSCGCEGVAKCPNCDHCVSKHCLCTLEKRNNLLMNQLLFVNALADGKIKLGHREKKDVVKDLKQRGFDPQDADKDFDYLFSLPISSLFKPDIDVLQEKADVSQEEFVAAAAHRAEDLESRDNAKEKVKDEGVDGNENGNGDENAEEKVDAKAGEQGEGGANNDNSENNEVNEVNESKPAEGDDGTTQAPDDELAS</sequence>
<dbReference type="InterPro" id="IPR013757">
    <property type="entry name" value="Topo_IIA_A_a_sf"/>
</dbReference>
<dbReference type="Gene3D" id="1.10.268.10">
    <property type="entry name" value="Topoisomerase, domain 3"/>
    <property type="match status" value="1"/>
</dbReference>
<dbReference type="EMBL" id="VJMJ01000120">
    <property type="protein sequence ID" value="KAF0733661.1"/>
    <property type="molecule type" value="Genomic_DNA"/>
</dbReference>
<dbReference type="GO" id="GO:0003677">
    <property type="term" value="F:DNA binding"/>
    <property type="evidence" value="ECO:0007669"/>
    <property type="project" value="InterPro"/>
</dbReference>
<feature type="compositionally biased region" description="Low complexity" evidence="1">
    <location>
        <begin position="424"/>
        <end position="436"/>
    </location>
</feature>
<feature type="compositionally biased region" description="Basic and acidic residues" evidence="1">
    <location>
        <begin position="408"/>
        <end position="417"/>
    </location>
</feature>
<dbReference type="InterPro" id="IPR013760">
    <property type="entry name" value="Topo_IIA-like_dom_sf"/>
</dbReference>
<dbReference type="AlphaFoldDB" id="A0A6G0X195"/>
<evidence type="ECO:0000313" key="3">
    <source>
        <dbReference type="Proteomes" id="UP000481153"/>
    </source>
</evidence>
<evidence type="ECO:0000256" key="1">
    <source>
        <dbReference type="SAM" id="MobiDB-lite"/>
    </source>
</evidence>
<proteinExistence type="predicted"/>
<evidence type="ECO:0000313" key="2">
    <source>
        <dbReference type="EMBL" id="KAF0733661.1"/>
    </source>
</evidence>
<feature type="region of interest" description="Disordered" evidence="1">
    <location>
        <begin position="375"/>
        <end position="458"/>
    </location>
</feature>
<feature type="region of interest" description="Disordered" evidence="1">
    <location>
        <begin position="66"/>
        <end position="90"/>
    </location>
</feature>
<organism evidence="2 3">
    <name type="scientific">Aphanomyces euteiches</name>
    <dbReference type="NCBI Taxonomy" id="100861"/>
    <lineage>
        <taxon>Eukaryota</taxon>
        <taxon>Sar</taxon>
        <taxon>Stramenopiles</taxon>
        <taxon>Oomycota</taxon>
        <taxon>Saprolegniomycetes</taxon>
        <taxon>Saprolegniales</taxon>
        <taxon>Verrucalvaceae</taxon>
        <taxon>Aphanomyces</taxon>
    </lineage>
</organism>
<protein>
    <submittedName>
        <fullName evidence="2">Uncharacterized protein</fullName>
    </submittedName>
</protein>
<feature type="compositionally biased region" description="Basic and acidic residues" evidence="1">
    <location>
        <begin position="375"/>
        <end position="394"/>
    </location>
</feature>
<dbReference type="Proteomes" id="UP000481153">
    <property type="component" value="Unassembled WGS sequence"/>
</dbReference>